<organism evidence="2 3">
    <name type="scientific">Schistosoma rodhaini</name>
    <dbReference type="NCBI Taxonomy" id="6188"/>
    <lineage>
        <taxon>Eukaryota</taxon>
        <taxon>Metazoa</taxon>
        <taxon>Spiralia</taxon>
        <taxon>Lophotrochozoa</taxon>
        <taxon>Platyhelminthes</taxon>
        <taxon>Trematoda</taxon>
        <taxon>Digenea</taxon>
        <taxon>Strigeidida</taxon>
        <taxon>Schistosomatoidea</taxon>
        <taxon>Schistosomatidae</taxon>
        <taxon>Schistosoma</taxon>
    </lineage>
</organism>
<reference evidence="2" key="1">
    <citation type="submission" date="2022-06" db="EMBL/GenBank/DDBJ databases">
        <authorList>
            <person name="Berger JAMES D."/>
            <person name="Berger JAMES D."/>
        </authorList>
    </citation>
    <scope>NUCLEOTIDE SEQUENCE [LARGE SCALE GENOMIC DNA]</scope>
</reference>
<evidence type="ECO:0000313" key="2">
    <source>
        <dbReference type="Proteomes" id="UP000050792"/>
    </source>
</evidence>
<sequence>MTIIIVGQLSHLEFQIHDECGLVSTSNVFQSTSFSGPQNYFGSMTGSLQKKLNAHWARCVPDKRLAIQLLRVTPFIFMASRSTMGSLLCCDVEEPFAVLSTSSNQYPRIYDGNLWISAKFVSYVRDPLPKCSRRIRVIETCYWLIRILSYSIQYLEEKKEHFAFIESFSIIQEFHTNATVFSQMIGVTEAIDNTNKNHILSRSPVRKKTIPKKKRVGANKNKCDFPRSCSNIHPTENPPQHYFPLKPSPKTSFIVDSLPGVFAVDKPTNYIVTNSPTVIENKENIPITEAPMMHSTSPCSKDSSLFKDLFDSNDDYSIELTNLSNSFMTSEILTPFAKLSQNNNTDIITSEVAHPQAPLSESQSNNSCSPSTQYFSVQDASDFSILKTSNSSVMEINSNGQITDSLLGSTCGVYNNTDLTNHSVVSKTDERNMNGQSVNVTVNSTLPSLHKDPSIVDCVRDSVVQFVQGIKRKFSPKGTWVKPLIGRILKPVSENELQPIAKRPRNFASTHSPTTLRSAITVSSPIMSSISLTDTNRSLGSLGISSCTLNRSKSYSSNPVNTPRSLPMVRHRERQRNPLHEVVSFSNSSILNSTNSTESPSCSVTNSINKQKPLSNHEQRILKGYIDSINEIRRIPVNEDNFSELRKSFNL</sequence>
<proteinExistence type="predicted"/>
<dbReference type="AlphaFoldDB" id="A0AA85EQM2"/>
<reference evidence="3" key="2">
    <citation type="submission" date="2023-11" db="UniProtKB">
        <authorList>
            <consortium name="WormBaseParasite"/>
        </authorList>
    </citation>
    <scope>IDENTIFICATION</scope>
</reference>
<name>A0AA85EQM2_9TREM</name>
<feature type="compositionally biased region" description="Polar residues" evidence="1">
    <location>
        <begin position="600"/>
        <end position="611"/>
    </location>
</feature>
<evidence type="ECO:0000313" key="3">
    <source>
        <dbReference type="WBParaSite" id="SRDH1_18840.3"/>
    </source>
</evidence>
<accession>A0AA85EQM2</accession>
<evidence type="ECO:0000256" key="1">
    <source>
        <dbReference type="SAM" id="MobiDB-lite"/>
    </source>
</evidence>
<feature type="compositionally biased region" description="Low complexity" evidence="1">
    <location>
        <begin position="590"/>
        <end position="599"/>
    </location>
</feature>
<protein>
    <submittedName>
        <fullName evidence="3">Uncharacterized protein</fullName>
    </submittedName>
</protein>
<dbReference type="Proteomes" id="UP000050792">
    <property type="component" value="Unassembled WGS sequence"/>
</dbReference>
<dbReference type="WBParaSite" id="SRDH1_18840.3">
    <property type="protein sequence ID" value="SRDH1_18840.3"/>
    <property type="gene ID" value="SRDH1_18840"/>
</dbReference>
<keyword evidence="2" id="KW-1185">Reference proteome</keyword>
<feature type="region of interest" description="Disordered" evidence="1">
    <location>
        <begin position="590"/>
        <end position="611"/>
    </location>
</feature>